<dbReference type="Pfam" id="PF02036">
    <property type="entry name" value="SCP2"/>
    <property type="match status" value="1"/>
</dbReference>
<evidence type="ECO:0000313" key="2">
    <source>
        <dbReference type="EMBL" id="TPE58529.1"/>
    </source>
</evidence>
<feature type="domain" description="SCP2" evidence="1">
    <location>
        <begin position="20"/>
        <end position="99"/>
    </location>
</feature>
<dbReference type="PANTHER" id="PTHR10094:SF25">
    <property type="entry name" value="SCP2 STEROL-BINDING DOMAIN-CONTAINING PROTEIN 1"/>
    <property type="match status" value="1"/>
</dbReference>
<comment type="caution">
    <text evidence="2">The sequence shown here is derived from an EMBL/GenBank/DDBJ whole genome shotgun (WGS) entry which is preliminary data.</text>
</comment>
<dbReference type="AlphaFoldDB" id="A0A501XDK1"/>
<dbReference type="PANTHER" id="PTHR10094">
    <property type="entry name" value="STEROL CARRIER PROTEIN 2 SCP-2 FAMILY PROTEIN"/>
    <property type="match status" value="1"/>
</dbReference>
<dbReference type="SUPFAM" id="SSF55718">
    <property type="entry name" value="SCP-like"/>
    <property type="match status" value="1"/>
</dbReference>
<dbReference type="InterPro" id="IPR003033">
    <property type="entry name" value="SCP2_sterol-bd_dom"/>
</dbReference>
<sequence length="100" mass="10380">MSLTEITQGMSDRVAKNGGIAGKVVTFDFGDDGAVRIDGTATPAVVDNDNGPADCRVKVSIADFTDIASGKQNPQMAFMMGKLKVEGDMGIAMQLGKILG</sequence>
<name>A0A501XDK1_9SPHN</name>
<organism evidence="2 3">
    <name type="scientific">Sandaracinobacter neustonicus</name>
    <dbReference type="NCBI Taxonomy" id="1715348"/>
    <lineage>
        <taxon>Bacteria</taxon>
        <taxon>Pseudomonadati</taxon>
        <taxon>Pseudomonadota</taxon>
        <taxon>Alphaproteobacteria</taxon>
        <taxon>Sphingomonadales</taxon>
        <taxon>Sphingosinicellaceae</taxon>
        <taxon>Sandaracinobacter</taxon>
    </lineage>
</organism>
<dbReference type="InterPro" id="IPR036527">
    <property type="entry name" value="SCP2_sterol-bd_dom_sf"/>
</dbReference>
<reference evidence="2 3" key="1">
    <citation type="submission" date="2019-06" db="EMBL/GenBank/DDBJ databases">
        <authorList>
            <person name="Lee I."/>
            <person name="Jang G.I."/>
            <person name="Hwang C.Y."/>
        </authorList>
    </citation>
    <scope>NUCLEOTIDE SEQUENCE [LARGE SCALE GENOMIC DNA]</scope>
    <source>
        <strain evidence="2 3">PAMC 28131</strain>
    </source>
</reference>
<dbReference type="RefSeq" id="WP_140929382.1">
    <property type="nucleotide sequence ID" value="NZ_VFSU01000034.1"/>
</dbReference>
<accession>A0A501XDK1</accession>
<dbReference type="GO" id="GO:0005829">
    <property type="term" value="C:cytosol"/>
    <property type="evidence" value="ECO:0007669"/>
    <property type="project" value="TreeGrafter"/>
</dbReference>
<keyword evidence="3" id="KW-1185">Reference proteome</keyword>
<dbReference type="Proteomes" id="UP000319897">
    <property type="component" value="Unassembled WGS sequence"/>
</dbReference>
<evidence type="ECO:0000313" key="3">
    <source>
        <dbReference type="Proteomes" id="UP000319897"/>
    </source>
</evidence>
<dbReference type="OrthoDB" id="9809312at2"/>
<protein>
    <submittedName>
        <fullName evidence="2">SCP2 sterol-binding domain-containing protein</fullName>
    </submittedName>
</protein>
<dbReference type="EMBL" id="VFSU01000034">
    <property type="protein sequence ID" value="TPE58529.1"/>
    <property type="molecule type" value="Genomic_DNA"/>
</dbReference>
<evidence type="ECO:0000259" key="1">
    <source>
        <dbReference type="Pfam" id="PF02036"/>
    </source>
</evidence>
<dbReference type="Gene3D" id="3.30.1050.10">
    <property type="entry name" value="SCP2 sterol-binding domain"/>
    <property type="match status" value="1"/>
</dbReference>
<gene>
    <name evidence="2" type="ORF">FJQ54_15800</name>
</gene>
<proteinExistence type="predicted"/>